<dbReference type="Proteomes" id="UP001499988">
    <property type="component" value="Unassembled WGS sequence"/>
</dbReference>
<keyword evidence="1" id="KW-0732">Signal</keyword>
<evidence type="ECO:0000313" key="2">
    <source>
        <dbReference type="EMBL" id="GAA4900157.1"/>
    </source>
</evidence>
<sequence length="180" mass="17816">MMQRKQGLALIAGMMLCGNAVADNWLTDLFGGDEPEKDAVTEVVSESTAPVSDGLVGTLVSQLGVSEDQASGGAGALLSLAQSSLGGSDWGQLTELLPEAAGLASGVDLSALAGDGGGLGDLAGMLGGEGGSSMLQVAQAFSGLGLDASSISQFAPVILEYLQGQGGADLVDKLSSLWSL</sequence>
<evidence type="ECO:0000313" key="3">
    <source>
        <dbReference type="Proteomes" id="UP001499988"/>
    </source>
</evidence>
<name>A0ABP9FFL5_9GAMM</name>
<evidence type="ECO:0000256" key="1">
    <source>
        <dbReference type="SAM" id="SignalP"/>
    </source>
</evidence>
<reference evidence="3" key="1">
    <citation type="journal article" date="2019" name="Int. J. Syst. Evol. Microbiol.">
        <title>The Global Catalogue of Microorganisms (GCM) 10K type strain sequencing project: providing services to taxonomists for standard genome sequencing and annotation.</title>
        <authorList>
            <consortium name="The Broad Institute Genomics Platform"/>
            <consortium name="The Broad Institute Genome Sequencing Center for Infectious Disease"/>
            <person name="Wu L."/>
            <person name="Ma J."/>
        </authorList>
    </citation>
    <scope>NUCLEOTIDE SEQUENCE [LARGE SCALE GENOMIC DNA]</scope>
    <source>
        <strain evidence="3">JCM 18401</strain>
    </source>
</reference>
<keyword evidence="3" id="KW-1185">Reference proteome</keyword>
<dbReference type="Pfam" id="PF11075">
    <property type="entry name" value="DUF2780"/>
    <property type="match status" value="1"/>
</dbReference>
<gene>
    <name evidence="2" type="ORF">GCM10023333_37480</name>
</gene>
<feature type="chain" id="PRO_5047516804" evidence="1">
    <location>
        <begin position="23"/>
        <end position="180"/>
    </location>
</feature>
<comment type="caution">
    <text evidence="2">The sequence shown here is derived from an EMBL/GenBank/DDBJ whole genome shotgun (WGS) entry which is preliminary data.</text>
</comment>
<organism evidence="2 3">
    <name type="scientific">Ferrimonas pelagia</name>
    <dbReference type="NCBI Taxonomy" id="1177826"/>
    <lineage>
        <taxon>Bacteria</taxon>
        <taxon>Pseudomonadati</taxon>
        <taxon>Pseudomonadota</taxon>
        <taxon>Gammaproteobacteria</taxon>
        <taxon>Alteromonadales</taxon>
        <taxon>Ferrimonadaceae</taxon>
        <taxon>Ferrimonas</taxon>
    </lineage>
</organism>
<dbReference type="EMBL" id="BAABJZ010000103">
    <property type="protein sequence ID" value="GAA4900157.1"/>
    <property type="molecule type" value="Genomic_DNA"/>
</dbReference>
<dbReference type="InterPro" id="IPR021302">
    <property type="entry name" value="DUF2780_VcgC/VcgE"/>
</dbReference>
<feature type="signal peptide" evidence="1">
    <location>
        <begin position="1"/>
        <end position="22"/>
    </location>
</feature>
<proteinExistence type="predicted"/>
<accession>A0ABP9FFL5</accession>
<protein>
    <submittedName>
        <fullName evidence="2">DUF2780 domain-containing protein</fullName>
    </submittedName>
</protein>